<feature type="transmembrane region" description="Helical" evidence="12">
    <location>
        <begin position="69"/>
        <end position="88"/>
    </location>
</feature>
<evidence type="ECO:0000256" key="5">
    <source>
        <dbReference type="ARBA" id="ARBA00022475"/>
    </source>
</evidence>
<sequence>MEHGLSTSPLIAALVGMMLLAAALLLIANRIKWPFTVLLVIAGMLLHASGVDIWAGLDHFSQPEVATEIILVILLPTLIFEAAFNLDANRLRYNWLAIFTLAVPGTVITTLLIGTIVALLTPLSWEVAFLLGALLSATDPISVIALFKKLGAPKDLTLLMEGESLFNDATAIILTKLLLAALLTGIGMPDAVLSGLLSFVVIVVGGIVIGGVLGVAFSWIAGQVDDQPFVEITLTLVLAYGSYLLANVMGSSGILATVTAGLVMGSIGRPRLSTSAYRYLEHYWSYTAFAANSLIFLLVGLRADLGVIMETGPILVVVLLAMLLARAALIYGLTPLVGRVSRNSHPISYPFRHLLFWGGLRGAVTLALALSLEHTFVLGETVVALATGAVLFTILVQGLSMGRLVQRLKLDKPEISHQLMRMEGWLSAYHEAKLELEKIKQTQAANSGTLEDMLRSIDAAIVRLSSELKEQRVEKLDLETDWRLFLTRCFTIENTFLHQLSENGYLTESAFLRLRASILQQLDALRHDYPLPEHKHLMNRSKPNNLLMRCFLGREDFRSWYGKEEYLEAWGRAQSCKHLLSFLKEMEHHDEIANVQIPRAKELYQSWLAISELRMKTLKRTYPEAVRSLGTQQLKSLVINIQCQAIKRQVRAGALTEGIADVMLQELSSELMHARRGDFSLLPRRITGLLSRTKLQHRTSRYF</sequence>
<dbReference type="Proteomes" id="UP000031278">
    <property type="component" value="Unassembled WGS sequence"/>
</dbReference>
<keyword evidence="6 12" id="KW-0812">Transmembrane</keyword>
<feature type="transmembrane region" description="Helical" evidence="12">
    <location>
        <begin position="354"/>
        <end position="372"/>
    </location>
</feature>
<dbReference type="Gene3D" id="6.10.140.1330">
    <property type="match status" value="1"/>
</dbReference>
<feature type="transmembrane region" description="Helical" evidence="12">
    <location>
        <begin position="6"/>
        <end position="28"/>
    </location>
</feature>
<comment type="subcellular location">
    <subcellularLocation>
        <location evidence="1">Cell membrane</location>
        <topology evidence="1">Multi-pass membrane protein</topology>
    </subcellularLocation>
</comment>
<keyword evidence="5" id="KW-1003">Cell membrane</keyword>
<accession>A0A0B9G427</accession>
<evidence type="ECO:0000256" key="11">
    <source>
        <dbReference type="ARBA" id="ARBA00023201"/>
    </source>
</evidence>
<keyword evidence="10 12" id="KW-0472">Membrane</keyword>
<feature type="domain" description="Cation/H+ exchanger transmembrane" evidence="13">
    <location>
        <begin position="21"/>
        <end position="406"/>
    </location>
</feature>
<dbReference type="GO" id="GO:0051453">
    <property type="term" value="P:regulation of intracellular pH"/>
    <property type="evidence" value="ECO:0007669"/>
    <property type="project" value="TreeGrafter"/>
</dbReference>
<feature type="transmembrane region" description="Helical" evidence="12">
    <location>
        <begin position="127"/>
        <end position="147"/>
    </location>
</feature>
<evidence type="ECO:0000256" key="3">
    <source>
        <dbReference type="ARBA" id="ARBA00022448"/>
    </source>
</evidence>
<proteinExistence type="inferred from homology"/>
<feature type="transmembrane region" description="Helical" evidence="12">
    <location>
        <begin position="35"/>
        <end position="57"/>
    </location>
</feature>
<dbReference type="RefSeq" id="WP_039462686.1">
    <property type="nucleotide sequence ID" value="NZ_JWLZ01000159.1"/>
</dbReference>
<evidence type="ECO:0000256" key="8">
    <source>
        <dbReference type="ARBA" id="ARBA00023053"/>
    </source>
</evidence>
<dbReference type="InterPro" id="IPR006153">
    <property type="entry name" value="Cation/H_exchanger_TM"/>
</dbReference>
<dbReference type="AlphaFoldDB" id="A0A0B9G427"/>
<comment type="similarity">
    <text evidence="2">Belongs to the monovalent cation:proton antiporter 1 (CPA1) transporter (TC 2.A.36) family.</text>
</comment>
<evidence type="ECO:0000256" key="9">
    <source>
        <dbReference type="ARBA" id="ARBA00023065"/>
    </source>
</evidence>
<dbReference type="InterPro" id="IPR004709">
    <property type="entry name" value="NaH_exchanger"/>
</dbReference>
<reference evidence="14 15" key="1">
    <citation type="submission" date="2014-12" db="EMBL/GenBank/DDBJ databases">
        <title>Genome sequencing of Photobacterium gaetbulicola AD005a.</title>
        <authorList>
            <person name="Adrian T.G.S."/>
            <person name="Chan K.G."/>
        </authorList>
    </citation>
    <scope>NUCLEOTIDE SEQUENCE [LARGE SCALE GENOMIC DNA]</scope>
    <source>
        <strain evidence="14 15">AD005a</strain>
    </source>
</reference>
<feature type="transmembrane region" description="Helical" evidence="12">
    <location>
        <begin position="95"/>
        <end position="121"/>
    </location>
</feature>
<dbReference type="GO" id="GO:0015386">
    <property type="term" value="F:potassium:proton antiporter activity"/>
    <property type="evidence" value="ECO:0007669"/>
    <property type="project" value="TreeGrafter"/>
</dbReference>
<evidence type="ECO:0000256" key="6">
    <source>
        <dbReference type="ARBA" id="ARBA00022692"/>
    </source>
</evidence>
<evidence type="ECO:0000256" key="1">
    <source>
        <dbReference type="ARBA" id="ARBA00004651"/>
    </source>
</evidence>
<keyword evidence="11" id="KW-0739">Sodium transport</keyword>
<dbReference type="PANTHER" id="PTHR10110">
    <property type="entry name" value="SODIUM/HYDROGEN EXCHANGER"/>
    <property type="match status" value="1"/>
</dbReference>
<feature type="transmembrane region" description="Helical" evidence="12">
    <location>
        <begin position="252"/>
        <end position="271"/>
    </location>
</feature>
<comment type="caution">
    <text evidence="14">The sequence shown here is derived from an EMBL/GenBank/DDBJ whole genome shotgun (WGS) entry which is preliminary data.</text>
</comment>
<evidence type="ECO:0000313" key="14">
    <source>
        <dbReference type="EMBL" id="KHT63379.1"/>
    </source>
</evidence>
<organism evidence="14 15">
    <name type="scientific">Photobacterium gaetbulicola</name>
    <dbReference type="NCBI Taxonomy" id="1295392"/>
    <lineage>
        <taxon>Bacteria</taxon>
        <taxon>Pseudomonadati</taxon>
        <taxon>Pseudomonadota</taxon>
        <taxon>Gammaproteobacteria</taxon>
        <taxon>Vibrionales</taxon>
        <taxon>Vibrionaceae</taxon>
        <taxon>Photobacterium</taxon>
    </lineage>
</organism>
<dbReference type="InterPro" id="IPR018422">
    <property type="entry name" value="Cation/H_exchanger_CPA1"/>
</dbReference>
<name>A0A0B9G427_9GAMM</name>
<evidence type="ECO:0000256" key="12">
    <source>
        <dbReference type="SAM" id="Phobius"/>
    </source>
</evidence>
<dbReference type="GO" id="GO:0015385">
    <property type="term" value="F:sodium:proton antiporter activity"/>
    <property type="evidence" value="ECO:0007669"/>
    <property type="project" value="InterPro"/>
</dbReference>
<gene>
    <name evidence="14" type="ORF">RJ45_13450</name>
</gene>
<dbReference type="PANTHER" id="PTHR10110:SF195">
    <property type="entry name" value="NA(+)_H(+) ANTIPORTER NHAS2"/>
    <property type="match status" value="1"/>
</dbReference>
<evidence type="ECO:0000256" key="10">
    <source>
        <dbReference type="ARBA" id="ARBA00023136"/>
    </source>
</evidence>
<evidence type="ECO:0000259" key="13">
    <source>
        <dbReference type="Pfam" id="PF00999"/>
    </source>
</evidence>
<dbReference type="GO" id="GO:0005886">
    <property type="term" value="C:plasma membrane"/>
    <property type="evidence" value="ECO:0007669"/>
    <property type="project" value="UniProtKB-SubCell"/>
</dbReference>
<keyword evidence="7 12" id="KW-1133">Transmembrane helix</keyword>
<feature type="transmembrane region" description="Helical" evidence="12">
    <location>
        <begin position="168"/>
        <end position="186"/>
    </location>
</feature>
<keyword evidence="4" id="KW-0050">Antiport</keyword>
<dbReference type="PRINTS" id="PR01084">
    <property type="entry name" value="NAHEXCHNGR"/>
</dbReference>
<evidence type="ECO:0000313" key="15">
    <source>
        <dbReference type="Proteomes" id="UP000031278"/>
    </source>
</evidence>
<protein>
    <recommendedName>
        <fullName evidence="13">Cation/H+ exchanger transmembrane domain-containing protein</fullName>
    </recommendedName>
</protein>
<evidence type="ECO:0000256" key="2">
    <source>
        <dbReference type="ARBA" id="ARBA00007367"/>
    </source>
</evidence>
<evidence type="ECO:0000256" key="7">
    <source>
        <dbReference type="ARBA" id="ARBA00022989"/>
    </source>
</evidence>
<feature type="transmembrane region" description="Helical" evidence="12">
    <location>
        <begin position="192"/>
        <end position="217"/>
    </location>
</feature>
<dbReference type="EMBL" id="JWLZ01000159">
    <property type="protein sequence ID" value="KHT63379.1"/>
    <property type="molecule type" value="Genomic_DNA"/>
</dbReference>
<keyword evidence="9" id="KW-0406">Ion transport</keyword>
<evidence type="ECO:0000256" key="4">
    <source>
        <dbReference type="ARBA" id="ARBA00022449"/>
    </source>
</evidence>
<feature type="transmembrane region" description="Helical" evidence="12">
    <location>
        <begin position="283"/>
        <end position="301"/>
    </location>
</feature>
<keyword evidence="3" id="KW-0813">Transport</keyword>
<dbReference type="GO" id="GO:0098719">
    <property type="term" value="P:sodium ion import across plasma membrane"/>
    <property type="evidence" value="ECO:0007669"/>
    <property type="project" value="TreeGrafter"/>
</dbReference>
<feature type="transmembrane region" description="Helical" evidence="12">
    <location>
        <begin position="313"/>
        <end position="333"/>
    </location>
</feature>
<feature type="transmembrane region" description="Helical" evidence="12">
    <location>
        <begin position="378"/>
        <end position="399"/>
    </location>
</feature>
<dbReference type="Pfam" id="PF00999">
    <property type="entry name" value="Na_H_Exchanger"/>
    <property type="match status" value="1"/>
</dbReference>
<keyword evidence="8" id="KW-0915">Sodium</keyword>